<dbReference type="Pfam" id="PF05625">
    <property type="entry name" value="PAXNEB"/>
    <property type="match status" value="1"/>
</dbReference>
<comment type="similarity">
    <text evidence="4">Belongs to the ELP4 family.</text>
</comment>
<evidence type="ECO:0000256" key="5">
    <source>
        <dbReference type="ARBA" id="ARBA00020265"/>
    </source>
</evidence>
<feature type="region of interest" description="Disordered" evidence="9">
    <location>
        <begin position="358"/>
        <end position="386"/>
    </location>
</feature>
<reference evidence="10" key="1">
    <citation type="submission" date="2022-11" db="EMBL/GenBank/DDBJ databases">
        <authorList>
            <person name="Petersen C."/>
        </authorList>
    </citation>
    <scope>NUCLEOTIDE SEQUENCE</scope>
    <source>
        <strain evidence="10">IBT 21917</strain>
    </source>
</reference>
<dbReference type="GO" id="GO:0005737">
    <property type="term" value="C:cytoplasm"/>
    <property type="evidence" value="ECO:0007669"/>
    <property type="project" value="UniProtKB-SubCell"/>
</dbReference>
<dbReference type="FunFam" id="3.40.50.300:FF:001872">
    <property type="entry name" value="PAXNEB protein superfamily"/>
    <property type="match status" value="1"/>
</dbReference>
<evidence type="ECO:0000256" key="1">
    <source>
        <dbReference type="ARBA" id="ARBA00004123"/>
    </source>
</evidence>
<dbReference type="Proteomes" id="UP001146351">
    <property type="component" value="Unassembled WGS sequence"/>
</dbReference>
<dbReference type="AlphaFoldDB" id="A0A9W9LM74"/>
<dbReference type="PANTHER" id="PTHR12896">
    <property type="entry name" value="PAX6 NEIGHBOR PROTEIN PAXNEB"/>
    <property type="match status" value="1"/>
</dbReference>
<dbReference type="OrthoDB" id="289162at2759"/>
<evidence type="ECO:0000256" key="7">
    <source>
        <dbReference type="ARBA" id="ARBA00022694"/>
    </source>
</evidence>
<accession>A0A9W9LM74</accession>
<keyword evidence="7" id="KW-0819">tRNA processing</keyword>
<organism evidence="10 11">
    <name type="scientific">Penicillium capsulatum</name>
    <dbReference type="NCBI Taxonomy" id="69766"/>
    <lineage>
        <taxon>Eukaryota</taxon>
        <taxon>Fungi</taxon>
        <taxon>Dikarya</taxon>
        <taxon>Ascomycota</taxon>
        <taxon>Pezizomycotina</taxon>
        <taxon>Eurotiomycetes</taxon>
        <taxon>Eurotiomycetidae</taxon>
        <taxon>Eurotiales</taxon>
        <taxon>Aspergillaceae</taxon>
        <taxon>Penicillium</taxon>
    </lineage>
</organism>
<dbReference type="GO" id="GO:0002098">
    <property type="term" value="P:tRNA wobble uridine modification"/>
    <property type="evidence" value="ECO:0007669"/>
    <property type="project" value="InterPro"/>
</dbReference>
<feature type="compositionally biased region" description="Low complexity" evidence="9">
    <location>
        <begin position="151"/>
        <end position="165"/>
    </location>
</feature>
<evidence type="ECO:0000256" key="2">
    <source>
        <dbReference type="ARBA" id="ARBA00004496"/>
    </source>
</evidence>
<feature type="region of interest" description="Disordered" evidence="9">
    <location>
        <begin position="147"/>
        <end position="166"/>
    </location>
</feature>
<evidence type="ECO:0000256" key="3">
    <source>
        <dbReference type="ARBA" id="ARBA00005043"/>
    </source>
</evidence>
<sequence length="386" mass="41367">MSFRKRNIGLSAGADRAAPSTPASTPVESNPGIRPSPDDGRPTTSTGTPSLDNLLAGHAGLPMGKILLIEENGTTDFAGALLRYYAAEGVVQGQKVHVVGVPEQWGRSLPGLIGTAESLEEKRSEKRKDERMKIAWRYERLGEFGAGVAGSRDAPTPSASPDSAAKQPPAFCHAFDLTKRLAHPSITNMSFIPLIPTRESCFGSILKQLQTAIASASPSTIHRIVIPSLLNPTMYPPDACQPTYVLQFLHSLKALVNAHATRVTAMITLPLSLFPRSSGLVRWVELLSDGVIELCPFPHSADSLASSGAATSQEEPPQGMLKTHRLPVLHERGGGSDQNVGQDWAFILSRRRFEIKPFSLPPAEGDTEAQDAPASGGMPKKSDLEF</sequence>
<dbReference type="InterPro" id="IPR027417">
    <property type="entry name" value="P-loop_NTPase"/>
</dbReference>
<comment type="caution">
    <text evidence="10">The sequence shown here is derived from an EMBL/GenBank/DDBJ whole genome shotgun (WGS) entry which is preliminary data.</text>
</comment>
<feature type="region of interest" description="Disordered" evidence="9">
    <location>
        <begin position="1"/>
        <end position="55"/>
    </location>
</feature>
<keyword evidence="11" id="KW-1185">Reference proteome</keyword>
<keyword evidence="8" id="KW-0539">Nucleus</keyword>
<gene>
    <name evidence="10" type="ORF">N7492_006102</name>
</gene>
<dbReference type="GO" id="GO:0033588">
    <property type="term" value="C:elongator holoenzyme complex"/>
    <property type="evidence" value="ECO:0007669"/>
    <property type="project" value="InterPro"/>
</dbReference>
<protein>
    <recommendedName>
        <fullName evidence="5">Elongator complex protein 4</fullName>
    </recommendedName>
</protein>
<dbReference type="CDD" id="cd19494">
    <property type="entry name" value="Elp4"/>
    <property type="match status" value="1"/>
</dbReference>
<keyword evidence="6" id="KW-0963">Cytoplasm</keyword>
<evidence type="ECO:0000313" key="10">
    <source>
        <dbReference type="EMBL" id="KAJ5165806.1"/>
    </source>
</evidence>
<evidence type="ECO:0000256" key="9">
    <source>
        <dbReference type="SAM" id="MobiDB-lite"/>
    </source>
</evidence>
<comment type="subcellular location">
    <subcellularLocation>
        <location evidence="2">Cytoplasm</location>
    </subcellularLocation>
    <subcellularLocation>
        <location evidence="1">Nucleus</location>
    </subcellularLocation>
</comment>
<evidence type="ECO:0000256" key="8">
    <source>
        <dbReference type="ARBA" id="ARBA00023242"/>
    </source>
</evidence>
<dbReference type="GO" id="GO:0008023">
    <property type="term" value="C:transcription elongation factor complex"/>
    <property type="evidence" value="ECO:0007669"/>
    <property type="project" value="TreeGrafter"/>
</dbReference>
<dbReference type="Gene3D" id="3.40.50.300">
    <property type="entry name" value="P-loop containing nucleotide triphosphate hydrolases"/>
    <property type="match status" value="1"/>
</dbReference>
<feature type="compositionally biased region" description="Polar residues" evidence="9">
    <location>
        <begin position="42"/>
        <end position="51"/>
    </location>
</feature>
<dbReference type="PANTHER" id="PTHR12896:SF1">
    <property type="entry name" value="ELONGATOR COMPLEX PROTEIN 4"/>
    <property type="match status" value="1"/>
</dbReference>
<proteinExistence type="inferred from homology"/>
<reference evidence="10" key="2">
    <citation type="journal article" date="2023" name="IMA Fungus">
        <title>Comparative genomic study of the Penicillium genus elucidates a diverse pangenome and 15 lateral gene transfer events.</title>
        <authorList>
            <person name="Petersen C."/>
            <person name="Sorensen T."/>
            <person name="Nielsen M.R."/>
            <person name="Sondergaard T.E."/>
            <person name="Sorensen J.L."/>
            <person name="Fitzpatrick D.A."/>
            <person name="Frisvad J.C."/>
            <person name="Nielsen K.L."/>
        </authorList>
    </citation>
    <scope>NUCLEOTIDE SEQUENCE</scope>
    <source>
        <strain evidence="10">IBT 21917</strain>
    </source>
</reference>
<evidence type="ECO:0000256" key="6">
    <source>
        <dbReference type="ARBA" id="ARBA00022490"/>
    </source>
</evidence>
<name>A0A9W9LM74_9EURO</name>
<dbReference type="EMBL" id="JAPQKO010000004">
    <property type="protein sequence ID" value="KAJ5165806.1"/>
    <property type="molecule type" value="Genomic_DNA"/>
</dbReference>
<dbReference type="InterPro" id="IPR008728">
    <property type="entry name" value="Elongator_complex_protein_4"/>
</dbReference>
<evidence type="ECO:0000313" key="11">
    <source>
        <dbReference type="Proteomes" id="UP001146351"/>
    </source>
</evidence>
<evidence type="ECO:0000256" key="4">
    <source>
        <dbReference type="ARBA" id="ARBA00007573"/>
    </source>
</evidence>
<comment type="pathway">
    <text evidence="3">tRNA modification; 5-methoxycarbonylmethyl-2-thiouridine-tRNA biosynthesis.</text>
</comment>